<feature type="binding site" evidence="2">
    <location>
        <begin position="202"/>
        <end position="204"/>
    </location>
    <ligand>
        <name>substrate</name>
    </ligand>
</feature>
<dbReference type="GO" id="GO:0000287">
    <property type="term" value="F:magnesium ion binding"/>
    <property type="evidence" value="ECO:0007669"/>
    <property type="project" value="UniProtKB-UniRule"/>
</dbReference>
<dbReference type="AlphaFoldDB" id="A0A7W7ZR19"/>
<dbReference type="SUPFAM" id="SSF64005">
    <property type="entry name" value="Undecaprenyl diphosphate synthase"/>
    <property type="match status" value="1"/>
</dbReference>
<gene>
    <name evidence="3" type="ORF">HDF15_002882</name>
</gene>
<dbReference type="InterPro" id="IPR018520">
    <property type="entry name" value="UPP_synth-like_CS"/>
</dbReference>
<protein>
    <recommendedName>
        <fullName evidence="2">Isoprenyl transferase</fullName>
        <ecNumber evidence="2">2.5.1.-</ecNumber>
    </recommendedName>
</protein>
<organism evidence="3 4">
    <name type="scientific">Granulicella mallensis</name>
    <dbReference type="NCBI Taxonomy" id="940614"/>
    <lineage>
        <taxon>Bacteria</taxon>
        <taxon>Pseudomonadati</taxon>
        <taxon>Acidobacteriota</taxon>
        <taxon>Terriglobia</taxon>
        <taxon>Terriglobales</taxon>
        <taxon>Acidobacteriaceae</taxon>
        <taxon>Granulicella</taxon>
    </lineage>
</organism>
<feature type="active site" description="Proton acceptor" evidence="2">
    <location>
        <position position="77"/>
    </location>
</feature>
<dbReference type="HAMAP" id="MF_01139">
    <property type="entry name" value="ISPT"/>
    <property type="match status" value="1"/>
</dbReference>
<dbReference type="PANTHER" id="PTHR10291">
    <property type="entry name" value="DEHYDRODOLICHYL DIPHOSPHATE SYNTHASE FAMILY MEMBER"/>
    <property type="match status" value="1"/>
</dbReference>
<feature type="binding site" evidence="2">
    <location>
        <position position="46"/>
    </location>
    <ligand>
        <name>substrate</name>
    </ligand>
</feature>
<comment type="caution">
    <text evidence="3">The sequence shown here is derived from an EMBL/GenBank/DDBJ whole genome shotgun (WGS) entry which is preliminary data.</text>
</comment>
<comment type="cofactor">
    <cofactor evidence="2">
        <name>Mg(2+)</name>
        <dbReference type="ChEBI" id="CHEBI:18420"/>
    </cofactor>
    <text evidence="2">Binds 2 magnesium ions per subunit.</text>
</comment>
<keyword evidence="2" id="KW-0460">Magnesium</keyword>
<feature type="binding site" evidence="2">
    <location>
        <position position="34"/>
    </location>
    <ligand>
        <name>substrate</name>
    </ligand>
</feature>
<dbReference type="Gene3D" id="3.40.1180.10">
    <property type="entry name" value="Decaprenyl diphosphate synthase-like"/>
    <property type="match status" value="1"/>
</dbReference>
<comment type="subunit">
    <text evidence="2">Homodimer.</text>
</comment>
<dbReference type="CDD" id="cd00475">
    <property type="entry name" value="Cis_IPPS"/>
    <property type="match status" value="1"/>
</dbReference>
<feature type="binding site" evidence="2">
    <location>
        <position position="42"/>
    </location>
    <ligand>
        <name>substrate</name>
    </ligand>
</feature>
<keyword evidence="1 2" id="KW-0808">Transferase</keyword>
<dbReference type="NCBIfam" id="TIGR00055">
    <property type="entry name" value="uppS"/>
    <property type="match status" value="1"/>
</dbReference>
<dbReference type="InterPro" id="IPR001441">
    <property type="entry name" value="UPP_synth-like"/>
</dbReference>
<evidence type="ECO:0000256" key="2">
    <source>
        <dbReference type="HAMAP-Rule" id="MF_01139"/>
    </source>
</evidence>
<comment type="function">
    <text evidence="2">Catalyzes the condensation of isopentenyl diphosphate (IPP) with allylic pyrophosphates generating different type of terpenoids.</text>
</comment>
<feature type="binding site" evidence="2">
    <location>
        <position position="78"/>
    </location>
    <ligand>
        <name>substrate</name>
    </ligand>
</feature>
<feature type="active site" evidence="2">
    <location>
        <position position="29"/>
    </location>
</feature>
<dbReference type="GO" id="GO:0016094">
    <property type="term" value="P:polyprenol biosynthetic process"/>
    <property type="evidence" value="ECO:0007669"/>
    <property type="project" value="TreeGrafter"/>
</dbReference>
<dbReference type="EMBL" id="JACHIO010000011">
    <property type="protein sequence ID" value="MBB5064524.1"/>
    <property type="molecule type" value="Genomic_DNA"/>
</dbReference>
<dbReference type="InterPro" id="IPR036424">
    <property type="entry name" value="UPP_synth-like_sf"/>
</dbReference>
<feature type="binding site" evidence="2">
    <location>
        <begin position="74"/>
        <end position="76"/>
    </location>
    <ligand>
        <name>substrate</name>
    </ligand>
</feature>
<sequence>MMQSSLFAIKSFAVQSDPCAGLHVAIIMDGNGRWATQRGLPRIAGHRAGGAAARRVVEHALEMGIRCLTLYAFSSDNWRRPVLEVHRIFWLLRAFLRLERERLRKRGVRLQAIGRRDRLPKVLLSEIHEAEEATAGGRCLNVRVALDYSSRDAITRAAMRASSKVCDSSELSAEMLGQMLAEELKAGNGDVDLLIRTGGEKRLSDFLLWESAYAELLFTDRMWPDFDAADLEAALEEFRHRERRFGGIPEASAQFAEQLAGGAE</sequence>
<dbReference type="Pfam" id="PF01255">
    <property type="entry name" value="Prenyltransf"/>
    <property type="match status" value="1"/>
</dbReference>
<dbReference type="RefSeq" id="WP_221314425.1">
    <property type="nucleotide sequence ID" value="NZ_JACHIO010000011.1"/>
</dbReference>
<dbReference type="GO" id="GO:0005829">
    <property type="term" value="C:cytosol"/>
    <property type="evidence" value="ECO:0007669"/>
    <property type="project" value="TreeGrafter"/>
</dbReference>
<feature type="binding site" evidence="2">
    <location>
        <position position="29"/>
    </location>
    <ligand>
        <name>Mg(2+)</name>
        <dbReference type="ChEBI" id="CHEBI:18420"/>
    </ligand>
</feature>
<dbReference type="Proteomes" id="UP000584867">
    <property type="component" value="Unassembled WGS sequence"/>
</dbReference>
<feature type="binding site" evidence="2">
    <location>
        <position position="80"/>
    </location>
    <ligand>
        <name>substrate</name>
    </ligand>
</feature>
<keyword evidence="2" id="KW-0479">Metal-binding</keyword>
<dbReference type="PANTHER" id="PTHR10291:SF0">
    <property type="entry name" value="DEHYDRODOLICHYL DIPHOSPHATE SYNTHASE 2"/>
    <property type="match status" value="1"/>
</dbReference>
<feature type="binding site" evidence="2">
    <location>
        <position position="215"/>
    </location>
    <ligand>
        <name>Mg(2+)</name>
        <dbReference type="ChEBI" id="CHEBI:18420"/>
    </ligand>
</feature>
<comment type="similarity">
    <text evidence="2">Belongs to the UPP synthase family.</text>
</comment>
<feature type="binding site" evidence="2">
    <location>
        <begin position="30"/>
        <end position="33"/>
    </location>
    <ligand>
        <name>substrate</name>
    </ligand>
</feature>
<accession>A0A7W7ZR19</accession>
<proteinExistence type="inferred from homology"/>
<feature type="binding site" evidence="2">
    <location>
        <position position="196"/>
    </location>
    <ligand>
        <name>substrate</name>
    </ligand>
</feature>
<name>A0A7W7ZR19_9BACT</name>
<evidence type="ECO:0000313" key="3">
    <source>
        <dbReference type="EMBL" id="MBB5064524.1"/>
    </source>
</evidence>
<dbReference type="GO" id="GO:0008834">
    <property type="term" value="F:ditrans,polycis-undecaprenyl-diphosphate synthase [(2E,6E)-farnesyl-diphosphate specific] activity"/>
    <property type="evidence" value="ECO:0007669"/>
    <property type="project" value="TreeGrafter"/>
</dbReference>
<dbReference type="NCBIfam" id="NF011412">
    <property type="entry name" value="PRK14839.1"/>
    <property type="match status" value="1"/>
</dbReference>
<evidence type="ECO:0000313" key="4">
    <source>
        <dbReference type="Proteomes" id="UP000584867"/>
    </source>
</evidence>
<dbReference type="PROSITE" id="PS01066">
    <property type="entry name" value="UPP_SYNTHASE"/>
    <property type="match status" value="1"/>
</dbReference>
<evidence type="ECO:0000256" key="1">
    <source>
        <dbReference type="ARBA" id="ARBA00022679"/>
    </source>
</evidence>
<reference evidence="3 4" key="1">
    <citation type="submission" date="2020-08" db="EMBL/GenBank/DDBJ databases">
        <title>Genomic Encyclopedia of Type Strains, Phase IV (KMG-V): Genome sequencing to study the core and pangenomes of soil and plant-associated prokaryotes.</title>
        <authorList>
            <person name="Whitman W."/>
        </authorList>
    </citation>
    <scope>NUCLEOTIDE SEQUENCE [LARGE SCALE GENOMIC DNA]</scope>
    <source>
        <strain evidence="3 4">X5P3</strain>
    </source>
</reference>
<dbReference type="EC" id="2.5.1.-" evidence="2"/>